<keyword evidence="3 11" id="KW-0812">Transmembrane</keyword>
<comment type="similarity">
    <text evidence="10">Belongs to the peptidase M48 family.</text>
</comment>
<feature type="transmembrane region" description="Helical" evidence="11">
    <location>
        <begin position="12"/>
        <end position="31"/>
    </location>
</feature>
<keyword evidence="6 10" id="KW-0862">Zinc</keyword>
<evidence type="ECO:0000256" key="3">
    <source>
        <dbReference type="ARBA" id="ARBA00022692"/>
    </source>
</evidence>
<accession>A0A7W0HVR2</accession>
<dbReference type="Pfam" id="PF01435">
    <property type="entry name" value="Peptidase_M48"/>
    <property type="match status" value="1"/>
</dbReference>
<keyword evidence="1" id="KW-1003">Cell membrane</keyword>
<dbReference type="AlphaFoldDB" id="A0A7W0HVR2"/>
<feature type="domain" description="Peptidase M48" evidence="12">
    <location>
        <begin position="71"/>
        <end position="295"/>
    </location>
</feature>
<evidence type="ECO:0000256" key="10">
    <source>
        <dbReference type="RuleBase" id="RU003983"/>
    </source>
</evidence>
<dbReference type="GO" id="GO:0004222">
    <property type="term" value="F:metalloendopeptidase activity"/>
    <property type="evidence" value="ECO:0007669"/>
    <property type="project" value="InterPro"/>
</dbReference>
<evidence type="ECO:0000313" key="13">
    <source>
        <dbReference type="EMBL" id="MBA2897322.1"/>
    </source>
</evidence>
<evidence type="ECO:0000256" key="4">
    <source>
        <dbReference type="ARBA" id="ARBA00022723"/>
    </source>
</evidence>
<gene>
    <name evidence="13" type="ORF">HNR30_008720</name>
</gene>
<organism evidence="13 14">
    <name type="scientific">Nonomuraea soli</name>
    <dbReference type="NCBI Taxonomy" id="1032476"/>
    <lineage>
        <taxon>Bacteria</taxon>
        <taxon>Bacillati</taxon>
        <taxon>Actinomycetota</taxon>
        <taxon>Actinomycetes</taxon>
        <taxon>Streptosporangiales</taxon>
        <taxon>Streptosporangiaceae</taxon>
        <taxon>Nonomuraea</taxon>
    </lineage>
</organism>
<evidence type="ECO:0000256" key="11">
    <source>
        <dbReference type="SAM" id="Phobius"/>
    </source>
</evidence>
<keyword evidence="4" id="KW-0479">Metal-binding</keyword>
<sequence>MSFGFARFASYAAALVVHLVTLALLGLGGWLLSLLNVVSVLLAVVPLGLAWVMLPRPARLPEGVVLARPKAPELYRLVDEVADALGAPRPHVIVIGEAVNASFGSYGWRRRRVLMIGYPHWLLLSPQERVAVLGHELGHSVNGDTRHGLVVGAALNALGEVRASARSGGDMDLDFSDVLVRAVTWFVRGFVGAFHRMLESVTNRASQTAEYRADELALRVAGSAAALSSMDKVMSAGPAAVSFMYGQAHVVSGDLWTVYRQYLDTLPEDELERRRHQARQEVARVDSTHPPTHQRHLRMAALPYAEPLVLAPPMAQIDRELEPAAGVIARTIADNARAALYS</sequence>
<dbReference type="RefSeq" id="WP_181616037.1">
    <property type="nucleotide sequence ID" value="NZ_BAABAM010000013.1"/>
</dbReference>
<dbReference type="Gene3D" id="3.30.2010.10">
    <property type="entry name" value="Metalloproteases ('zincins'), catalytic domain"/>
    <property type="match status" value="1"/>
</dbReference>
<keyword evidence="7 11" id="KW-1133">Transmembrane helix</keyword>
<dbReference type="EMBL" id="JACDUR010000011">
    <property type="protein sequence ID" value="MBA2897322.1"/>
    <property type="molecule type" value="Genomic_DNA"/>
</dbReference>
<evidence type="ECO:0000256" key="7">
    <source>
        <dbReference type="ARBA" id="ARBA00022989"/>
    </source>
</evidence>
<protein>
    <submittedName>
        <fullName evidence="13">Zn-dependent protease with chaperone function</fullName>
    </submittedName>
</protein>
<keyword evidence="5 10" id="KW-0378">Hydrolase</keyword>
<keyword evidence="8 10" id="KW-0482">Metalloprotease</keyword>
<name>A0A7W0HVR2_9ACTN</name>
<dbReference type="InterPro" id="IPR050083">
    <property type="entry name" value="HtpX_protease"/>
</dbReference>
<evidence type="ECO:0000256" key="2">
    <source>
        <dbReference type="ARBA" id="ARBA00022670"/>
    </source>
</evidence>
<dbReference type="GO" id="GO:0006508">
    <property type="term" value="P:proteolysis"/>
    <property type="evidence" value="ECO:0007669"/>
    <property type="project" value="UniProtKB-KW"/>
</dbReference>
<keyword evidence="2 10" id="KW-0645">Protease</keyword>
<evidence type="ECO:0000259" key="12">
    <source>
        <dbReference type="Pfam" id="PF01435"/>
    </source>
</evidence>
<keyword evidence="9 11" id="KW-0472">Membrane</keyword>
<dbReference type="Proteomes" id="UP000530928">
    <property type="component" value="Unassembled WGS sequence"/>
</dbReference>
<dbReference type="GO" id="GO:0046872">
    <property type="term" value="F:metal ion binding"/>
    <property type="evidence" value="ECO:0007669"/>
    <property type="project" value="UniProtKB-KW"/>
</dbReference>
<dbReference type="CDD" id="cd07328">
    <property type="entry name" value="M48_Ste24p_like"/>
    <property type="match status" value="1"/>
</dbReference>
<evidence type="ECO:0000256" key="1">
    <source>
        <dbReference type="ARBA" id="ARBA00022475"/>
    </source>
</evidence>
<comment type="cofactor">
    <cofactor evidence="10">
        <name>Zn(2+)</name>
        <dbReference type="ChEBI" id="CHEBI:29105"/>
    </cofactor>
    <text evidence="10">Binds 1 zinc ion per subunit.</text>
</comment>
<dbReference type="InterPro" id="IPR001915">
    <property type="entry name" value="Peptidase_M48"/>
</dbReference>
<evidence type="ECO:0000256" key="5">
    <source>
        <dbReference type="ARBA" id="ARBA00022801"/>
    </source>
</evidence>
<evidence type="ECO:0000313" key="14">
    <source>
        <dbReference type="Proteomes" id="UP000530928"/>
    </source>
</evidence>
<comment type="caution">
    <text evidence="13">The sequence shown here is derived from an EMBL/GenBank/DDBJ whole genome shotgun (WGS) entry which is preliminary data.</text>
</comment>
<evidence type="ECO:0000256" key="9">
    <source>
        <dbReference type="ARBA" id="ARBA00023136"/>
    </source>
</evidence>
<keyword evidence="14" id="KW-1185">Reference proteome</keyword>
<reference evidence="13 14" key="1">
    <citation type="submission" date="2020-07" db="EMBL/GenBank/DDBJ databases">
        <title>Genomic Encyclopedia of Type Strains, Phase IV (KMG-IV): sequencing the most valuable type-strain genomes for metagenomic binning, comparative biology and taxonomic classification.</title>
        <authorList>
            <person name="Goeker M."/>
        </authorList>
    </citation>
    <scope>NUCLEOTIDE SEQUENCE [LARGE SCALE GENOMIC DNA]</scope>
    <source>
        <strain evidence="13 14">DSM 45533</strain>
    </source>
</reference>
<dbReference type="PANTHER" id="PTHR43221">
    <property type="entry name" value="PROTEASE HTPX"/>
    <property type="match status" value="1"/>
</dbReference>
<dbReference type="PANTHER" id="PTHR43221:SF2">
    <property type="entry name" value="PROTEASE HTPX HOMOLOG"/>
    <property type="match status" value="1"/>
</dbReference>
<evidence type="ECO:0000256" key="8">
    <source>
        <dbReference type="ARBA" id="ARBA00023049"/>
    </source>
</evidence>
<feature type="transmembrane region" description="Helical" evidence="11">
    <location>
        <begin position="37"/>
        <end position="54"/>
    </location>
</feature>
<evidence type="ECO:0000256" key="6">
    <source>
        <dbReference type="ARBA" id="ARBA00022833"/>
    </source>
</evidence>
<proteinExistence type="inferred from homology"/>